<reference evidence="1" key="1">
    <citation type="journal article" date="2020" name="mSystems">
        <title>Genome- and Community-Level Interaction Insights into Carbon Utilization and Element Cycling Functions of Hydrothermarchaeota in Hydrothermal Sediment.</title>
        <authorList>
            <person name="Zhou Z."/>
            <person name="Liu Y."/>
            <person name="Xu W."/>
            <person name="Pan J."/>
            <person name="Luo Z.H."/>
            <person name="Li M."/>
        </authorList>
    </citation>
    <scope>NUCLEOTIDE SEQUENCE [LARGE SCALE GENOMIC DNA]</scope>
    <source>
        <strain evidence="1">SpSt-1259</strain>
    </source>
</reference>
<dbReference type="Gene3D" id="2.40.10.230">
    <property type="entry name" value="Probable tRNA pseudouridine synthase domain"/>
    <property type="match status" value="1"/>
</dbReference>
<comment type="caution">
    <text evidence="1">The sequence shown here is derived from an EMBL/GenBank/DDBJ whole genome shotgun (WGS) entry which is preliminary data.</text>
</comment>
<dbReference type="Proteomes" id="UP000885664">
    <property type="component" value="Unassembled WGS sequence"/>
</dbReference>
<dbReference type="EMBL" id="DSFE01000024">
    <property type="protein sequence ID" value="HEU97395.1"/>
    <property type="molecule type" value="Genomic_DNA"/>
</dbReference>
<accession>A0A7C2YXW7</accession>
<proteinExistence type="predicted"/>
<dbReference type="InterPro" id="IPR009000">
    <property type="entry name" value="Transl_B-barrel_sf"/>
</dbReference>
<gene>
    <name evidence="1" type="ORF">ENO36_00865</name>
</gene>
<protein>
    <recommendedName>
        <fullName evidence="2">H/ACA RNA-protein complex protein Gar1</fullName>
    </recommendedName>
</protein>
<evidence type="ECO:0008006" key="2">
    <source>
        <dbReference type="Google" id="ProtNLM"/>
    </source>
</evidence>
<dbReference type="AlphaFoldDB" id="A0A7C2YXW7"/>
<sequence length="90" mass="10016">MRIEGRVEKTIDKKKFLVRLGGEKWVPNIGDIILSPDLRPIAKVVDVIGRVDSPFVLAVLLRENIDIEKLIGKKVSISSSTKTGHARRKG</sequence>
<dbReference type="InterPro" id="IPR038664">
    <property type="entry name" value="Gar1/Naf1_Cbf5-bd_sf"/>
</dbReference>
<name>A0A7C2YXW7_9CREN</name>
<organism evidence="1">
    <name type="scientific">Fervidicoccus fontis</name>
    <dbReference type="NCBI Taxonomy" id="683846"/>
    <lineage>
        <taxon>Archaea</taxon>
        <taxon>Thermoproteota</taxon>
        <taxon>Thermoprotei</taxon>
        <taxon>Fervidicoccales</taxon>
        <taxon>Fervidicoccaceae</taxon>
        <taxon>Fervidicoccus</taxon>
    </lineage>
</organism>
<dbReference type="SUPFAM" id="SSF50447">
    <property type="entry name" value="Translation proteins"/>
    <property type="match status" value="1"/>
</dbReference>
<evidence type="ECO:0000313" key="1">
    <source>
        <dbReference type="EMBL" id="HEU97395.1"/>
    </source>
</evidence>